<dbReference type="PROSITE" id="PS50294">
    <property type="entry name" value="WD_REPEATS_REGION"/>
    <property type="match status" value="3"/>
</dbReference>
<dbReference type="RefSeq" id="WP_081990561.1">
    <property type="nucleotide sequence ID" value="NZ_BBLT01000007.1"/>
</dbReference>
<feature type="repeat" description="WD" evidence="3">
    <location>
        <begin position="782"/>
        <end position="823"/>
    </location>
</feature>
<evidence type="ECO:0000313" key="7">
    <source>
        <dbReference type="EMBL" id="GAL86316.1"/>
    </source>
</evidence>
<feature type="repeat" description="WD" evidence="3">
    <location>
        <begin position="865"/>
        <end position="906"/>
    </location>
</feature>
<dbReference type="AlphaFoldDB" id="A0A098LH61"/>
<dbReference type="eggNOG" id="COG3064">
    <property type="taxonomic scope" value="Bacteria"/>
</dbReference>
<dbReference type="Pfam" id="PF20703">
    <property type="entry name" value="nSTAND1"/>
    <property type="match status" value="1"/>
</dbReference>
<dbReference type="SMART" id="SM00320">
    <property type="entry name" value="WD40"/>
    <property type="match status" value="7"/>
</dbReference>
<feature type="repeat" description="WD" evidence="3">
    <location>
        <begin position="695"/>
        <end position="727"/>
    </location>
</feature>
<gene>
    <name evidence="7" type="ORF">MYP_3545</name>
</gene>
<dbReference type="Proteomes" id="UP000030185">
    <property type="component" value="Unassembled WGS sequence"/>
</dbReference>
<dbReference type="SUPFAM" id="SSF52540">
    <property type="entry name" value="P-loop containing nucleoside triphosphate hydrolases"/>
    <property type="match status" value="1"/>
</dbReference>
<comment type="caution">
    <text evidence="7">The sequence shown here is derived from an EMBL/GenBank/DDBJ whole genome shotgun (WGS) entry which is preliminary data.</text>
</comment>
<sequence length="1028" mass="116230">MLSTKTSGKVKPGKKVSQVRNPQEEKPNPFPGLRPFRYEESHLFFGREGQIDEVLKKLVDHRFVGVIGTSGIGKSSFMYCGLLPVIYGDYRTEDSSQWEVSICRPGIAPIKNLSDALIDSEIKNEADPEKREIMSNMNFLTLKGSSYGLVELIKSKIRKEKKNHLIFIDQFEELFRFKSNDDQAVDEASAFIKIITEAVSQREIPIYVVITMRSDFVGDCSQFPKLTRLINDSQFLIPQMTREEKKQAILGPVSVMGGKIDDRLVQQLLNDVGDNADALPIMQHALMRTWDYWQRNGDSDLMEISHYEAVGGMQKALSVHANEAFNELNENQKRICEKIFKSITEKGDEGRGVRRPAKLSDIAVIANAPVAEVTEVVDHFRKTGNTLLMPPSNVKLEENSIIDISHESLMRIWVMLTKWVEEEAESVKMYLRLAEAAEMHQQGKSGLWRPPDLQIALNWQAEQNPSKIWGLRYHKAYERTMLFLDFSKKEFEREQIMKEKMQRRRLIAARITALILGLGAIVAFLFFIYGEQQRREAEKQKAEARRQSKVAEEQAKIAKQESEKARASEREALEQKKIALSETEKALKNAQLAKEQKLLAELATKNALIEKAKAEKAHQIALTEERKAFNLRMLSIAKSMAIKSVSLVDKEQKGIVAQQAFLFNKEHGGKDNDPDIFDAMYNAIKSLGDSTFRPLKGHNQNVRALTTTITGKMIYSAGSDGKINRWDPKKEDGSRQLISESPTHIHKSIALSPDNKFLIAGGDYSFLQLFDLSQIGTKPKIFKSKTTETWFLGFTKDSKSIISAGNDKKIYQWDVESATSQEVIISDSKINAIATSPTLNLVAAAKGNGDVILIDLDKKNQESILFQDNVPVVSIAFSKNGLLLAAGDEKGIVRIWNMQTRTILATLSGHTARINNIRFSNDGEKLATGSFDKTVRIWNMLNIYDAPIVLKDHDDWVWSIEFSPDGNKLLAGCKDNKIKVWPTKIELMKNIVCDKVSRNMNNKEWEQFVGDDIVYEKTCLDKPKGNGK</sequence>
<reference evidence="7 8" key="1">
    <citation type="submission" date="2014-09" db="EMBL/GenBank/DDBJ databases">
        <title>Sporocytophaga myxococcoides PG-01 genome sequencing.</title>
        <authorList>
            <person name="Liu L."/>
            <person name="Gao P.J."/>
            <person name="Chen G.J."/>
            <person name="Wang L.S."/>
        </authorList>
    </citation>
    <scope>NUCLEOTIDE SEQUENCE [LARGE SCALE GENOMIC DNA]</scope>
    <source>
        <strain evidence="7 8">PG-01</strain>
    </source>
</reference>
<feature type="domain" description="Novel STAND NTPase 1" evidence="6">
    <location>
        <begin position="29"/>
        <end position="443"/>
    </location>
</feature>
<organism evidence="7 8">
    <name type="scientific">Sporocytophaga myxococcoides</name>
    <dbReference type="NCBI Taxonomy" id="153721"/>
    <lineage>
        <taxon>Bacteria</taxon>
        <taxon>Pseudomonadati</taxon>
        <taxon>Bacteroidota</taxon>
        <taxon>Cytophagia</taxon>
        <taxon>Cytophagales</taxon>
        <taxon>Cytophagaceae</taxon>
        <taxon>Sporocytophaga</taxon>
    </lineage>
</organism>
<dbReference type="CDD" id="cd00200">
    <property type="entry name" value="WD40"/>
    <property type="match status" value="1"/>
</dbReference>
<evidence type="ECO:0000256" key="3">
    <source>
        <dbReference type="PROSITE-ProRule" id="PRU00221"/>
    </source>
</evidence>
<feature type="repeat" description="WD" evidence="3">
    <location>
        <begin position="950"/>
        <end position="981"/>
    </location>
</feature>
<evidence type="ECO:0000256" key="2">
    <source>
        <dbReference type="ARBA" id="ARBA00022737"/>
    </source>
</evidence>
<dbReference type="EMBL" id="BBLT01000007">
    <property type="protein sequence ID" value="GAL86316.1"/>
    <property type="molecule type" value="Genomic_DNA"/>
</dbReference>
<dbReference type="InterPro" id="IPR027417">
    <property type="entry name" value="P-loop_NTPase"/>
</dbReference>
<feature type="transmembrane region" description="Helical" evidence="5">
    <location>
        <begin position="507"/>
        <end position="529"/>
    </location>
</feature>
<dbReference type="SUPFAM" id="SSF50978">
    <property type="entry name" value="WD40 repeat-like"/>
    <property type="match status" value="1"/>
</dbReference>
<dbReference type="InterPro" id="IPR019775">
    <property type="entry name" value="WD40_repeat_CS"/>
</dbReference>
<dbReference type="PROSITE" id="PS00678">
    <property type="entry name" value="WD_REPEATS_1"/>
    <property type="match status" value="1"/>
</dbReference>
<dbReference type="PANTHER" id="PTHR19848:SF8">
    <property type="entry name" value="F-BOX AND WD REPEAT DOMAIN CONTAINING 7"/>
    <property type="match status" value="1"/>
</dbReference>
<dbReference type="Gene3D" id="3.40.50.300">
    <property type="entry name" value="P-loop containing nucleotide triphosphate hydrolases"/>
    <property type="match status" value="1"/>
</dbReference>
<feature type="repeat" description="WD" evidence="3">
    <location>
        <begin position="907"/>
        <end position="940"/>
    </location>
</feature>
<dbReference type="Gene3D" id="2.130.10.10">
    <property type="entry name" value="YVTN repeat-like/Quinoprotein amine dehydrogenase"/>
    <property type="match status" value="2"/>
</dbReference>
<evidence type="ECO:0000313" key="8">
    <source>
        <dbReference type="Proteomes" id="UP000030185"/>
    </source>
</evidence>
<dbReference type="STRING" id="153721.MYP_3545"/>
<dbReference type="eggNOG" id="COG2319">
    <property type="taxonomic scope" value="Bacteria"/>
</dbReference>
<keyword evidence="1 3" id="KW-0853">WD repeat</keyword>
<dbReference type="InterPro" id="IPR036322">
    <property type="entry name" value="WD40_repeat_dom_sf"/>
</dbReference>
<name>A0A098LH61_9BACT</name>
<evidence type="ECO:0000256" key="1">
    <source>
        <dbReference type="ARBA" id="ARBA00022574"/>
    </source>
</evidence>
<accession>A0A098LH61</accession>
<keyword evidence="2" id="KW-0677">Repeat</keyword>
<keyword evidence="5" id="KW-0812">Transmembrane</keyword>
<dbReference type="InterPro" id="IPR015943">
    <property type="entry name" value="WD40/YVTN_repeat-like_dom_sf"/>
</dbReference>
<keyword evidence="5" id="KW-1133">Transmembrane helix</keyword>
<protein>
    <submittedName>
        <fullName evidence="7">Peptidase C14, caspase catalytic subunit p20, putative</fullName>
    </submittedName>
</protein>
<evidence type="ECO:0000256" key="5">
    <source>
        <dbReference type="SAM" id="Phobius"/>
    </source>
</evidence>
<dbReference type="InterPro" id="IPR049052">
    <property type="entry name" value="nSTAND1"/>
</dbReference>
<dbReference type="GO" id="GO:0000027">
    <property type="term" value="P:ribosomal large subunit assembly"/>
    <property type="evidence" value="ECO:0007669"/>
    <property type="project" value="TreeGrafter"/>
</dbReference>
<proteinExistence type="predicted"/>
<dbReference type="Pfam" id="PF00400">
    <property type="entry name" value="WD40"/>
    <property type="match status" value="4"/>
</dbReference>
<dbReference type="OrthoDB" id="414967at2"/>
<dbReference type="PROSITE" id="PS50082">
    <property type="entry name" value="WD_REPEATS_2"/>
    <property type="match status" value="5"/>
</dbReference>
<evidence type="ECO:0000259" key="6">
    <source>
        <dbReference type="Pfam" id="PF20703"/>
    </source>
</evidence>
<keyword evidence="5" id="KW-0472">Membrane</keyword>
<dbReference type="InterPro" id="IPR001680">
    <property type="entry name" value="WD40_rpt"/>
</dbReference>
<dbReference type="PANTHER" id="PTHR19848">
    <property type="entry name" value="WD40 REPEAT PROTEIN"/>
    <property type="match status" value="1"/>
</dbReference>
<feature type="region of interest" description="Disordered" evidence="4">
    <location>
        <begin position="1"/>
        <end position="33"/>
    </location>
</feature>
<keyword evidence="8" id="KW-1185">Reference proteome</keyword>
<dbReference type="GO" id="GO:0007219">
    <property type="term" value="P:Notch signaling pathway"/>
    <property type="evidence" value="ECO:0007669"/>
    <property type="project" value="TreeGrafter"/>
</dbReference>
<evidence type="ECO:0000256" key="4">
    <source>
        <dbReference type="SAM" id="MobiDB-lite"/>
    </source>
</evidence>
<feature type="region of interest" description="Disordered" evidence="4">
    <location>
        <begin position="539"/>
        <end position="568"/>
    </location>
</feature>